<dbReference type="GO" id="GO:0007188">
    <property type="term" value="P:adenylate cyclase-modulating G protein-coupled receptor signaling pathway"/>
    <property type="evidence" value="ECO:0007669"/>
    <property type="project" value="TreeGrafter"/>
</dbReference>
<dbReference type="GO" id="GO:0005834">
    <property type="term" value="C:heterotrimeric G-protein complex"/>
    <property type="evidence" value="ECO:0007669"/>
    <property type="project" value="TreeGrafter"/>
</dbReference>
<dbReference type="GO" id="GO:0005737">
    <property type="term" value="C:cytoplasm"/>
    <property type="evidence" value="ECO:0007669"/>
    <property type="project" value="TreeGrafter"/>
</dbReference>
<evidence type="ECO:0000256" key="4">
    <source>
        <dbReference type="ARBA" id="ARBA00022842"/>
    </source>
</evidence>
<dbReference type="GO" id="GO:0031683">
    <property type="term" value="F:G-protein beta/gamma-subunit complex binding"/>
    <property type="evidence" value="ECO:0007669"/>
    <property type="project" value="InterPro"/>
</dbReference>
<evidence type="ECO:0000256" key="3">
    <source>
        <dbReference type="ARBA" id="ARBA00022741"/>
    </source>
</evidence>
<dbReference type="InterPro" id="IPR011025">
    <property type="entry name" value="GproteinA_insert"/>
</dbReference>
<reference evidence="9" key="1">
    <citation type="submission" date="2022-03" db="EMBL/GenBank/DDBJ databases">
        <authorList>
            <person name="Martin C."/>
        </authorList>
    </citation>
    <scope>NUCLEOTIDE SEQUENCE</scope>
</reference>
<protein>
    <submittedName>
        <fullName evidence="9">Uncharacterized protein</fullName>
    </submittedName>
</protein>
<sequence length="374" mass="43020">MNADTHQQLGYGLETMGACLSVDEDERLARARSDSIDRQLFNLAKEDDKIIKILLLGAGESGKSTLVKQMKIIHNDGFTDEELISFKPTVLDNLLQSMKYVLTGMGLLRINLENPQNKVHAETVLACNKCTDSDHQVFPYISHAIQCLWLDRGIKLAASRGYEFELNDSATYYFENMSRICSKDYIPNSKDVLRARVRTQGIIETCFKIHEYIFRLFDVGGQRSERKKWIQCFDDVRAILFVVALSGFDMTLFEDSSVNRMEESLTLFRSIVNNRFFADTSLILFLNKLDLFRKKLLYAGRHLRFYYPDFKGEDYDVDSAALFIQQLFHSQLVNRAKVLYPHFTTATDTSNIQVVFQVVMDTIVRDNLKSVSLL</sequence>
<dbReference type="EMBL" id="CAIIXF020000009">
    <property type="protein sequence ID" value="CAH1795126.1"/>
    <property type="molecule type" value="Genomic_DNA"/>
</dbReference>
<dbReference type="GO" id="GO:0046872">
    <property type="term" value="F:metal ion binding"/>
    <property type="evidence" value="ECO:0007669"/>
    <property type="project" value="UniProtKB-KW"/>
</dbReference>
<dbReference type="FunFam" id="3.40.50.300:FF:000692">
    <property type="entry name" value="Guanine nucleotide-binding protein subunit alpha"/>
    <property type="match status" value="1"/>
</dbReference>
<keyword evidence="6" id="KW-0807">Transducer</keyword>
<dbReference type="FunFam" id="1.10.400.10:FF:000007">
    <property type="entry name" value="Guanine nucleotide-binding protein subunit alpha"/>
    <property type="match status" value="1"/>
</dbReference>
<dbReference type="PRINTS" id="PR00440">
    <property type="entry name" value="GPROTEINA12"/>
</dbReference>
<accession>A0A8J1U7F3</accession>
<proteinExistence type="predicted"/>
<keyword evidence="10" id="KW-1185">Reference proteome</keyword>
<feature type="binding site" evidence="7">
    <location>
        <begin position="193"/>
        <end position="199"/>
    </location>
    <ligand>
        <name>GTP</name>
        <dbReference type="ChEBI" id="CHEBI:37565"/>
    </ligand>
</feature>
<dbReference type="CDD" id="cd00066">
    <property type="entry name" value="G-alpha"/>
    <property type="match status" value="1"/>
</dbReference>
<keyword evidence="4 8" id="KW-0460">Magnesium</keyword>
<dbReference type="PROSITE" id="PS51882">
    <property type="entry name" value="G_ALPHA"/>
    <property type="match status" value="1"/>
</dbReference>
<dbReference type="PANTHER" id="PTHR10218:SF231">
    <property type="entry name" value="GUANINE NUCLEOTIDE BINDING PROTEIN (G PROTEIN) ALPHA V1"/>
    <property type="match status" value="1"/>
</dbReference>
<dbReference type="Pfam" id="PF00503">
    <property type="entry name" value="G-alpha"/>
    <property type="match status" value="1"/>
</dbReference>
<dbReference type="FunFam" id="3.40.50.300:FF:000563">
    <property type="entry name" value="Guanine nucleotide-binding protein alpha subunit"/>
    <property type="match status" value="1"/>
</dbReference>
<feature type="binding site" evidence="7">
    <location>
        <position position="346"/>
    </location>
    <ligand>
        <name>GTP</name>
        <dbReference type="ChEBI" id="CHEBI:37565"/>
    </ligand>
</feature>
<dbReference type="OrthoDB" id="5817230at2759"/>
<feature type="binding site" evidence="8">
    <location>
        <position position="64"/>
    </location>
    <ligand>
        <name>Mg(2+)</name>
        <dbReference type="ChEBI" id="CHEBI:18420"/>
    </ligand>
</feature>
<keyword evidence="2 8" id="KW-0479">Metal-binding</keyword>
<dbReference type="GO" id="GO:0001664">
    <property type="term" value="F:G protein-coupled receptor binding"/>
    <property type="evidence" value="ECO:0007669"/>
    <property type="project" value="InterPro"/>
</dbReference>
<comment type="subunit">
    <text evidence="1">G proteins are composed of 3 units; alpha, beta and gamma. The alpha chain contains the guanine nucleotide binding site.</text>
</comment>
<keyword evidence="5 7" id="KW-0342">GTP-binding</keyword>
<dbReference type="Proteomes" id="UP000749559">
    <property type="component" value="Unassembled WGS sequence"/>
</dbReference>
<dbReference type="Gene3D" id="3.40.50.300">
    <property type="entry name" value="P-loop containing nucleotide triphosphate hydrolases"/>
    <property type="match status" value="1"/>
</dbReference>
<dbReference type="InterPro" id="IPR001019">
    <property type="entry name" value="Gprotein_alpha_su"/>
</dbReference>
<dbReference type="SMART" id="SM00275">
    <property type="entry name" value="G_alpha"/>
    <property type="match status" value="1"/>
</dbReference>
<keyword evidence="3 7" id="KW-0547">Nucleotide-binding</keyword>
<feature type="binding site" evidence="8">
    <location>
        <position position="199"/>
    </location>
    <ligand>
        <name>Mg(2+)</name>
        <dbReference type="ChEBI" id="CHEBI:18420"/>
    </ligand>
</feature>
<evidence type="ECO:0000256" key="1">
    <source>
        <dbReference type="ARBA" id="ARBA00011356"/>
    </source>
</evidence>
<dbReference type="AlphaFoldDB" id="A0A8J1U7F3"/>
<feature type="binding site" evidence="7">
    <location>
        <begin position="287"/>
        <end position="290"/>
    </location>
    <ligand>
        <name>GTP</name>
        <dbReference type="ChEBI" id="CHEBI:37565"/>
    </ligand>
</feature>
<evidence type="ECO:0000313" key="9">
    <source>
        <dbReference type="EMBL" id="CAH1795126.1"/>
    </source>
</evidence>
<dbReference type="SUPFAM" id="SSF47895">
    <property type="entry name" value="Transducin (alpha subunit), insertion domain"/>
    <property type="match status" value="1"/>
</dbReference>
<gene>
    <name evidence="9" type="ORF">OFUS_LOCUS19709</name>
</gene>
<feature type="binding site" evidence="7">
    <location>
        <begin position="218"/>
        <end position="222"/>
    </location>
    <ligand>
        <name>GTP</name>
        <dbReference type="ChEBI" id="CHEBI:37565"/>
    </ligand>
</feature>
<evidence type="ECO:0000256" key="6">
    <source>
        <dbReference type="ARBA" id="ARBA00023224"/>
    </source>
</evidence>
<organism evidence="9 10">
    <name type="scientific">Owenia fusiformis</name>
    <name type="common">Polychaete worm</name>
    <dbReference type="NCBI Taxonomy" id="6347"/>
    <lineage>
        <taxon>Eukaryota</taxon>
        <taxon>Metazoa</taxon>
        <taxon>Spiralia</taxon>
        <taxon>Lophotrochozoa</taxon>
        <taxon>Annelida</taxon>
        <taxon>Polychaeta</taxon>
        <taxon>Sedentaria</taxon>
        <taxon>Canalipalpata</taxon>
        <taxon>Sabellida</taxon>
        <taxon>Oweniida</taxon>
        <taxon>Oweniidae</taxon>
        <taxon>Owenia</taxon>
    </lineage>
</organism>
<evidence type="ECO:0000313" key="10">
    <source>
        <dbReference type="Proteomes" id="UP000749559"/>
    </source>
</evidence>
<dbReference type="PRINTS" id="PR00318">
    <property type="entry name" value="GPROTEINA"/>
</dbReference>
<dbReference type="GO" id="GO:0005525">
    <property type="term" value="F:GTP binding"/>
    <property type="evidence" value="ECO:0007669"/>
    <property type="project" value="UniProtKB-KW"/>
</dbReference>
<evidence type="ECO:0000256" key="7">
    <source>
        <dbReference type="PIRSR" id="PIRSR601019-1"/>
    </source>
</evidence>
<dbReference type="InterPro" id="IPR000469">
    <property type="entry name" value="Gprotein_alpha_12/13"/>
</dbReference>
<name>A0A8J1U7F3_OWEFU</name>
<dbReference type="GO" id="GO:0032502">
    <property type="term" value="P:developmental process"/>
    <property type="evidence" value="ECO:0007669"/>
    <property type="project" value="UniProtKB-ARBA"/>
</dbReference>
<evidence type="ECO:0000256" key="2">
    <source>
        <dbReference type="ARBA" id="ARBA00022723"/>
    </source>
</evidence>
<dbReference type="InterPro" id="IPR027417">
    <property type="entry name" value="P-loop_NTPase"/>
</dbReference>
<feature type="binding site" evidence="7">
    <location>
        <begin position="60"/>
        <end position="65"/>
    </location>
    <ligand>
        <name>GTP</name>
        <dbReference type="ChEBI" id="CHEBI:37565"/>
    </ligand>
</feature>
<dbReference type="SUPFAM" id="SSF52540">
    <property type="entry name" value="P-loop containing nucleoside triphosphate hydrolases"/>
    <property type="match status" value="1"/>
</dbReference>
<comment type="caution">
    <text evidence="9">The sequence shown here is derived from an EMBL/GenBank/DDBJ whole genome shotgun (WGS) entry which is preliminary data.</text>
</comment>
<feature type="binding site" evidence="7">
    <location>
        <begin position="168"/>
        <end position="169"/>
    </location>
    <ligand>
        <name>GTP</name>
        <dbReference type="ChEBI" id="CHEBI:37565"/>
    </ligand>
</feature>
<evidence type="ECO:0000256" key="5">
    <source>
        <dbReference type="ARBA" id="ARBA00023134"/>
    </source>
</evidence>
<dbReference type="PANTHER" id="PTHR10218">
    <property type="entry name" value="GTP-BINDING PROTEIN ALPHA SUBUNIT"/>
    <property type="match status" value="1"/>
</dbReference>
<dbReference type="GO" id="GO:0007266">
    <property type="term" value="P:Rho protein signal transduction"/>
    <property type="evidence" value="ECO:0007669"/>
    <property type="project" value="InterPro"/>
</dbReference>
<dbReference type="Gene3D" id="1.10.400.10">
    <property type="entry name" value="GI Alpha 1, domain 2-like"/>
    <property type="match status" value="1"/>
</dbReference>
<evidence type="ECO:0000256" key="8">
    <source>
        <dbReference type="PIRSR" id="PIRSR601019-2"/>
    </source>
</evidence>
<dbReference type="GO" id="GO:0003924">
    <property type="term" value="F:GTPase activity"/>
    <property type="evidence" value="ECO:0007669"/>
    <property type="project" value="InterPro"/>
</dbReference>